<keyword evidence="2" id="KW-1185">Reference proteome</keyword>
<protein>
    <submittedName>
        <fullName evidence="1">Uncharacterized protein</fullName>
    </submittedName>
</protein>
<dbReference type="Proteomes" id="UP001396334">
    <property type="component" value="Unassembled WGS sequence"/>
</dbReference>
<gene>
    <name evidence="1" type="ORF">V6N11_077387</name>
</gene>
<accession>A0ABR2TDJ6</accession>
<comment type="caution">
    <text evidence="1">The sequence shown here is derived from an EMBL/GenBank/DDBJ whole genome shotgun (WGS) entry which is preliminary data.</text>
</comment>
<dbReference type="PANTHER" id="PTHR34538">
    <property type="entry name" value="EXPRESSED PROTEIN"/>
    <property type="match status" value="1"/>
</dbReference>
<proteinExistence type="predicted"/>
<evidence type="ECO:0000313" key="2">
    <source>
        <dbReference type="Proteomes" id="UP001396334"/>
    </source>
</evidence>
<name>A0ABR2TDJ6_9ROSI</name>
<dbReference type="EMBL" id="JBBPBN010000006">
    <property type="protein sequence ID" value="KAK9035345.1"/>
    <property type="molecule type" value="Genomic_DNA"/>
</dbReference>
<dbReference type="PANTHER" id="PTHR34538:SF4">
    <property type="entry name" value="EXPRESSED PROTEIN"/>
    <property type="match status" value="1"/>
</dbReference>
<organism evidence="1 2">
    <name type="scientific">Hibiscus sabdariffa</name>
    <name type="common">roselle</name>
    <dbReference type="NCBI Taxonomy" id="183260"/>
    <lineage>
        <taxon>Eukaryota</taxon>
        <taxon>Viridiplantae</taxon>
        <taxon>Streptophyta</taxon>
        <taxon>Embryophyta</taxon>
        <taxon>Tracheophyta</taxon>
        <taxon>Spermatophyta</taxon>
        <taxon>Magnoliopsida</taxon>
        <taxon>eudicotyledons</taxon>
        <taxon>Gunneridae</taxon>
        <taxon>Pentapetalae</taxon>
        <taxon>rosids</taxon>
        <taxon>malvids</taxon>
        <taxon>Malvales</taxon>
        <taxon>Malvaceae</taxon>
        <taxon>Malvoideae</taxon>
        <taxon>Hibiscus</taxon>
    </lineage>
</organism>
<reference evidence="1 2" key="1">
    <citation type="journal article" date="2024" name="G3 (Bethesda)">
        <title>Genome assembly of Hibiscus sabdariffa L. provides insights into metabolisms of medicinal natural products.</title>
        <authorList>
            <person name="Kim T."/>
        </authorList>
    </citation>
    <scope>NUCLEOTIDE SEQUENCE [LARGE SCALE GENOMIC DNA]</scope>
    <source>
        <strain evidence="1">TK-2024</strain>
        <tissue evidence="1">Old leaves</tissue>
    </source>
</reference>
<sequence>MANRGNGVKFMSLQRRPAGVLKQFIWKVKSQRQASRLQRSSMRFSYDLHSYSLNFDNGFSRDELNPTP</sequence>
<evidence type="ECO:0000313" key="1">
    <source>
        <dbReference type="EMBL" id="KAK9035345.1"/>
    </source>
</evidence>